<dbReference type="OrthoDB" id="5365701at2759"/>
<feature type="compositionally biased region" description="Basic and acidic residues" evidence="1">
    <location>
        <begin position="83"/>
        <end position="98"/>
    </location>
</feature>
<evidence type="ECO:0000256" key="1">
    <source>
        <dbReference type="SAM" id="MobiDB-lite"/>
    </source>
</evidence>
<evidence type="ECO:0000313" key="2">
    <source>
        <dbReference type="EMBL" id="TVY46360.1"/>
    </source>
</evidence>
<feature type="compositionally biased region" description="Basic and acidic residues" evidence="1">
    <location>
        <begin position="817"/>
        <end position="847"/>
    </location>
</feature>
<feature type="compositionally biased region" description="Basic residues" evidence="1">
    <location>
        <begin position="249"/>
        <end position="260"/>
    </location>
</feature>
<feature type="compositionally biased region" description="Basic residues" evidence="1">
    <location>
        <begin position="64"/>
        <end position="74"/>
    </location>
</feature>
<proteinExistence type="predicted"/>
<sequence>KRKSELSTPAEELTIESIEPEPSTSTATRDAVEEPAKNAEPIIPAPSQEVAEEPVDEWASNSTKKSKKDKKRKSGLSTPAEELQERNVAVEEPRDLSIDSKGPPASREIEIIEASDKPKDKEIEKPIEQDSGAAYAQELVEEPVNLEEYPLPAGSQDPEQAPGDESASFSTKKSKKDKKDKKRKSGLSTPLEEASSSTQPQKHLKAENPIEQPSSDPGVQTGESFAEPLSKKLDDKAGAVEDDGIAFAKKSKKDKKGKRGSRLDSETDATKVLLKDTPIMAESSHEQEPSIAPEHLVANPVDTDQTSPSLEDNSRDAPTSSSPPTPQHLGSEETDAFPTDLSRKSSKKDKRKRQATLDATIPGDVGPAKAGLTSWADDVEEAEVERKLPVIEDIAKDQSLSHIALTTEASPVDDFARPTKKGKKGKKKDTGSIGSSSLAESFRPPIGEDMPKDHSNENSSIPGLAAAGAAALAGAAILSKSGGKESDPSTSASGASTPARKLSKKEKRKMSIDHRAARDDMFDDPALWEGADPKDFEESRGQENDHDDDDGFWSPPGEEQSHADPASSHEPSETNRESKHSHDETSQAPPTPPTMTVSTPLGLTDIPPLSHQNASTTSESIGQSQDRGVNFEGQQIDRTPSRKSRYNTGFSDLPVVREESPIRPESDHHVKRGHHEDDANRDSAFVTESPIPPQGAFADVHDEHVRDSGVHMRDISPAGEGHTRAPVSSSDDAIASMAWPQVDEEAETVAIDKSLRPKVVTDKHRRKEKSSRSSHDLDGPKEDRNIDFFQAQRPADERVDKHHDEKRSSIDLLPSQRAKEEKHTDLHRTQTIHRSEERPRHHEQDTPHLTERNTQDFIAPTPFMDHNSRVKVVFDVKQRVPQIQSSDSHRTSTPKEESYAVLGQAQIPKAERPKIRNETALAAGTAAAIGATGLGFAAARQVSAEKRPDSAQSYKSSSNINRLRTPDPNFRSDSANSHRSGTPPLRRSDRKISGDLRSLSQRSQLDLAKEAELGKEAELAALSNSSSSTANPQANEGRVRAKDMADVYDGFGEGRMGSPRSPTRPHSMRRRQSMQVLDLESKLEQLAAENRILAEAKAQAERTLQASSGSISAVEKDAEIDSLKRTLDWLQNEVTRLTEVNDGLASANATIGHQHSERYGTLEAEHARATRELQETRDAHSNLTGGMEGIVRNEVQRSVQAKDEEIAQLRAQLESAKAQIREMQKQILASKAGDSDFLTIRDEDYFDNACQQLCQHVQQWVLRFSKFSDMRACRLTSEINNDKTIDRLDNAILDGSDVDHYLADRVKRRDVFMSMTMTMVWEFIFTRYLFGMDREQRQKLKSLEKLLSEVGPAAAVHQWRATTLTLLSKREAFIRQREQDTEAVVHAVLETLSEILPPPSQLEAQIHEQLKRVMKAAVDLSIEMRTQRAEYMMLPPLQPEYDANGDLARKVSFNAALMNERSGDTVSNEELEAQKAVVRVVLFPLVVKKGDDSGEGDEEIVVCPAQVLVAKPKKSVRVFSPEDMAAANHSRMSLQSSMPGGEGSVF</sequence>
<feature type="compositionally biased region" description="Basic and acidic residues" evidence="1">
    <location>
        <begin position="753"/>
        <end position="762"/>
    </location>
</feature>
<feature type="compositionally biased region" description="Basic and acidic residues" evidence="1">
    <location>
        <begin position="107"/>
        <end position="128"/>
    </location>
</feature>
<feature type="compositionally biased region" description="Basic and acidic residues" evidence="1">
    <location>
        <begin position="229"/>
        <end position="239"/>
    </location>
</feature>
<dbReference type="Proteomes" id="UP000443090">
    <property type="component" value="Unassembled WGS sequence"/>
</dbReference>
<dbReference type="InterPro" id="IPR053268">
    <property type="entry name" value="Woronin_anchor"/>
</dbReference>
<comment type="caution">
    <text evidence="2">The sequence shown here is derived from an EMBL/GenBank/DDBJ whole genome shotgun (WGS) entry which is preliminary data.</text>
</comment>
<feature type="region of interest" description="Disordered" evidence="1">
    <location>
        <begin position="480"/>
        <end position="847"/>
    </location>
</feature>
<dbReference type="EMBL" id="QGMI01000152">
    <property type="protein sequence ID" value="TVY46360.1"/>
    <property type="molecule type" value="Genomic_DNA"/>
</dbReference>
<feature type="compositionally biased region" description="Basic and acidic residues" evidence="1">
    <location>
        <begin position="699"/>
        <end position="714"/>
    </location>
</feature>
<feature type="compositionally biased region" description="Basic residues" evidence="1">
    <location>
        <begin position="418"/>
        <end position="427"/>
    </location>
</feature>
<feature type="compositionally biased region" description="Low complexity" evidence="1">
    <location>
        <begin position="488"/>
        <end position="499"/>
    </location>
</feature>
<feature type="compositionally biased region" description="Polar residues" evidence="1">
    <location>
        <begin position="211"/>
        <end position="223"/>
    </location>
</feature>
<accession>A0A8H8S208</accession>
<feature type="compositionally biased region" description="Polar residues" evidence="1">
    <location>
        <begin position="971"/>
        <end position="980"/>
    </location>
</feature>
<feature type="compositionally biased region" description="Basic and acidic residues" evidence="1">
    <location>
        <begin position="655"/>
        <end position="681"/>
    </location>
</feature>
<dbReference type="PANTHER" id="PTHR40641:SF2">
    <property type="entry name" value="INVOLUCRIN REPEAT PROTEIN"/>
    <property type="match status" value="1"/>
</dbReference>
<keyword evidence="3" id="KW-1185">Reference proteome</keyword>
<feature type="compositionally biased region" description="Basic and acidic residues" evidence="1">
    <location>
        <begin position="794"/>
        <end position="809"/>
    </location>
</feature>
<feature type="region of interest" description="Disordered" evidence="1">
    <location>
        <begin position="1020"/>
        <end position="1070"/>
    </location>
</feature>
<feature type="compositionally biased region" description="Polar residues" evidence="1">
    <location>
        <begin position="302"/>
        <end position="320"/>
    </location>
</feature>
<evidence type="ECO:0008006" key="4">
    <source>
        <dbReference type="Google" id="ProtNLM"/>
    </source>
</evidence>
<feature type="compositionally biased region" description="Low complexity" evidence="1">
    <location>
        <begin position="1020"/>
        <end position="1031"/>
    </location>
</feature>
<feature type="compositionally biased region" description="Basic and acidic residues" evidence="1">
    <location>
        <begin position="570"/>
        <end position="585"/>
    </location>
</feature>
<feature type="compositionally biased region" description="Basic residues" evidence="1">
    <location>
        <begin position="172"/>
        <end position="185"/>
    </location>
</feature>
<feature type="compositionally biased region" description="Basic and acidic residues" evidence="1">
    <location>
        <begin position="531"/>
        <end position="544"/>
    </location>
</feature>
<feature type="compositionally biased region" description="Polar residues" evidence="1">
    <location>
        <begin position="950"/>
        <end position="962"/>
    </location>
</feature>
<feature type="compositionally biased region" description="Polar residues" evidence="1">
    <location>
        <begin position="610"/>
        <end position="638"/>
    </location>
</feature>
<organism evidence="2 3">
    <name type="scientific">Lachnellula occidentalis</name>
    <dbReference type="NCBI Taxonomy" id="215460"/>
    <lineage>
        <taxon>Eukaryota</taxon>
        <taxon>Fungi</taxon>
        <taxon>Dikarya</taxon>
        <taxon>Ascomycota</taxon>
        <taxon>Pezizomycotina</taxon>
        <taxon>Leotiomycetes</taxon>
        <taxon>Helotiales</taxon>
        <taxon>Lachnaceae</taxon>
        <taxon>Lachnellula</taxon>
    </lineage>
</organism>
<feature type="compositionally biased region" description="Basic and acidic residues" evidence="1">
    <location>
        <begin position="509"/>
        <end position="520"/>
    </location>
</feature>
<feature type="region of interest" description="Disordered" evidence="1">
    <location>
        <begin position="944"/>
        <end position="1003"/>
    </location>
</feature>
<protein>
    <recommendedName>
        <fullName evidence="4">Involucrin repeat protein</fullName>
    </recommendedName>
</protein>
<feature type="region of interest" description="Disordered" evidence="1">
    <location>
        <begin position="400"/>
        <end position="462"/>
    </location>
</feature>
<evidence type="ECO:0000313" key="3">
    <source>
        <dbReference type="Proteomes" id="UP000443090"/>
    </source>
</evidence>
<reference evidence="2 3" key="1">
    <citation type="submission" date="2018-05" db="EMBL/GenBank/DDBJ databases">
        <title>Genome sequencing and assembly of the regulated plant pathogen Lachnellula willkommii and related sister species for the development of diagnostic species identification markers.</title>
        <authorList>
            <person name="Giroux E."/>
            <person name="Bilodeau G."/>
        </authorList>
    </citation>
    <scope>NUCLEOTIDE SEQUENCE [LARGE SCALE GENOMIC DNA]</scope>
    <source>
        <strain evidence="2 3">CBS 160.35</strain>
    </source>
</reference>
<name>A0A8H8S208_9HELO</name>
<feature type="non-terminal residue" evidence="2">
    <location>
        <position position="1"/>
    </location>
</feature>
<feature type="compositionally biased region" description="Basic residues" evidence="1">
    <location>
        <begin position="344"/>
        <end position="354"/>
    </location>
</feature>
<gene>
    <name evidence="2" type="ORF">LOCC1_G004184</name>
</gene>
<feature type="compositionally biased region" description="Basic and acidic residues" evidence="1">
    <location>
        <begin position="770"/>
        <end position="786"/>
    </location>
</feature>
<feature type="region of interest" description="Disordered" evidence="1">
    <location>
        <begin position="1"/>
        <end position="381"/>
    </location>
</feature>
<dbReference type="PANTHER" id="PTHR40641">
    <property type="entry name" value="INVOLUCRIN REPEAT PROTEIN (AFU_ORTHOLOGUE AFUA_2G08060)"/>
    <property type="match status" value="1"/>
</dbReference>